<dbReference type="Gene3D" id="1.10.10.10">
    <property type="entry name" value="Winged helix-like DNA-binding domain superfamily/Winged helix DNA-binding domain"/>
    <property type="match status" value="1"/>
</dbReference>
<dbReference type="Proteomes" id="UP000315400">
    <property type="component" value="Unassembled WGS sequence"/>
</dbReference>
<name>A0A540VRP2_9GAMM</name>
<dbReference type="PANTHER" id="PTHR43133">
    <property type="entry name" value="RNA POLYMERASE ECF-TYPE SIGMA FACTO"/>
    <property type="match status" value="1"/>
</dbReference>
<dbReference type="GO" id="GO:0016987">
    <property type="term" value="F:sigma factor activity"/>
    <property type="evidence" value="ECO:0007669"/>
    <property type="project" value="UniProtKB-KW"/>
</dbReference>
<reference evidence="7 8" key="1">
    <citation type="submission" date="2019-06" db="EMBL/GenBank/DDBJ databases">
        <title>Metagenome assembled Genome of Spiribacter salinus SL48-SHIP from the microbial mat of Salt Lake 48 (Novosibirsk region, Russia).</title>
        <authorList>
            <person name="Shipova A."/>
            <person name="Rozanov A.S."/>
            <person name="Bryanskaya A.V."/>
            <person name="Peltek S.E."/>
        </authorList>
    </citation>
    <scope>NUCLEOTIDE SEQUENCE [LARGE SCALE GENOMIC DNA]</scope>
    <source>
        <strain evidence="7">SL48-SHIP-2</strain>
    </source>
</reference>
<comment type="caution">
    <text evidence="7">The sequence shown here is derived from an EMBL/GenBank/DDBJ whole genome shotgun (WGS) entry which is preliminary data.</text>
</comment>
<evidence type="ECO:0000259" key="5">
    <source>
        <dbReference type="Pfam" id="PF04542"/>
    </source>
</evidence>
<dbReference type="InterPro" id="IPR013324">
    <property type="entry name" value="RNA_pol_sigma_r3/r4-like"/>
</dbReference>
<evidence type="ECO:0000259" key="6">
    <source>
        <dbReference type="Pfam" id="PF08281"/>
    </source>
</evidence>
<dbReference type="InterPro" id="IPR013325">
    <property type="entry name" value="RNA_pol_sigma_r2"/>
</dbReference>
<dbReference type="GO" id="GO:0006352">
    <property type="term" value="P:DNA-templated transcription initiation"/>
    <property type="evidence" value="ECO:0007669"/>
    <property type="project" value="InterPro"/>
</dbReference>
<gene>
    <name evidence="7" type="ORF">FKY71_08555</name>
</gene>
<dbReference type="InterPro" id="IPR039425">
    <property type="entry name" value="RNA_pol_sigma-70-like"/>
</dbReference>
<dbReference type="Pfam" id="PF08281">
    <property type="entry name" value="Sigma70_r4_2"/>
    <property type="match status" value="1"/>
</dbReference>
<evidence type="ECO:0000256" key="1">
    <source>
        <dbReference type="ARBA" id="ARBA00010641"/>
    </source>
</evidence>
<evidence type="ECO:0000313" key="8">
    <source>
        <dbReference type="Proteomes" id="UP000315400"/>
    </source>
</evidence>
<protein>
    <submittedName>
        <fullName evidence="7">Sigma-70 family RNA polymerase sigma factor</fullName>
    </submittedName>
</protein>
<evidence type="ECO:0000256" key="4">
    <source>
        <dbReference type="ARBA" id="ARBA00023163"/>
    </source>
</evidence>
<dbReference type="SUPFAM" id="SSF88946">
    <property type="entry name" value="Sigma2 domain of RNA polymerase sigma factors"/>
    <property type="match status" value="1"/>
</dbReference>
<keyword evidence="2" id="KW-0805">Transcription regulation</keyword>
<evidence type="ECO:0000313" key="7">
    <source>
        <dbReference type="EMBL" id="TQE99439.1"/>
    </source>
</evidence>
<feature type="domain" description="RNA polymerase sigma-70 region 2" evidence="5">
    <location>
        <begin position="13"/>
        <end position="79"/>
    </location>
</feature>
<dbReference type="GO" id="GO:0003677">
    <property type="term" value="F:DNA binding"/>
    <property type="evidence" value="ECO:0007669"/>
    <property type="project" value="InterPro"/>
</dbReference>
<accession>A0A540VRP2</accession>
<evidence type="ECO:0000256" key="3">
    <source>
        <dbReference type="ARBA" id="ARBA00023082"/>
    </source>
</evidence>
<keyword evidence="3" id="KW-0731">Sigma factor</keyword>
<dbReference type="Gene3D" id="1.10.1740.10">
    <property type="match status" value="1"/>
</dbReference>
<dbReference type="InterPro" id="IPR014284">
    <property type="entry name" value="RNA_pol_sigma-70_dom"/>
</dbReference>
<dbReference type="InterPro" id="IPR036388">
    <property type="entry name" value="WH-like_DNA-bd_sf"/>
</dbReference>
<comment type="similarity">
    <text evidence="1">Belongs to the sigma-70 factor family. ECF subfamily.</text>
</comment>
<sequence>MPASHHTARFEDLVESHADDLFRFGCWLTGDREVAQDLVQETMIRAWRSIDQLRDAGAVKPWLLTTLRRENARRFERKRFDLVDIEDHQVTDSDQVDAETRILHSQIRVEVDQLPKKYAEPLRLQAYLGCSIAEITERLGISRSAAMTRVHRARQHLKNRLSAERRIPELLPA</sequence>
<dbReference type="AlphaFoldDB" id="A0A540VRP2"/>
<keyword evidence="4" id="KW-0804">Transcription</keyword>
<dbReference type="PANTHER" id="PTHR43133:SF51">
    <property type="entry name" value="RNA POLYMERASE SIGMA FACTOR"/>
    <property type="match status" value="1"/>
</dbReference>
<feature type="domain" description="RNA polymerase sigma factor 70 region 4 type 2" evidence="6">
    <location>
        <begin position="106"/>
        <end position="157"/>
    </location>
</feature>
<dbReference type="NCBIfam" id="TIGR02937">
    <property type="entry name" value="sigma70-ECF"/>
    <property type="match status" value="1"/>
</dbReference>
<dbReference type="CDD" id="cd06171">
    <property type="entry name" value="Sigma70_r4"/>
    <property type="match status" value="1"/>
</dbReference>
<dbReference type="InterPro" id="IPR013249">
    <property type="entry name" value="RNA_pol_sigma70_r4_t2"/>
</dbReference>
<dbReference type="EMBL" id="VIFK01000061">
    <property type="protein sequence ID" value="TQE99439.1"/>
    <property type="molecule type" value="Genomic_DNA"/>
</dbReference>
<dbReference type="Pfam" id="PF04542">
    <property type="entry name" value="Sigma70_r2"/>
    <property type="match status" value="1"/>
</dbReference>
<dbReference type="SUPFAM" id="SSF88659">
    <property type="entry name" value="Sigma3 and sigma4 domains of RNA polymerase sigma factors"/>
    <property type="match status" value="1"/>
</dbReference>
<evidence type="ECO:0000256" key="2">
    <source>
        <dbReference type="ARBA" id="ARBA00023015"/>
    </source>
</evidence>
<organism evidence="7 8">
    <name type="scientific">Spiribacter salinus</name>
    <dbReference type="NCBI Taxonomy" id="1335746"/>
    <lineage>
        <taxon>Bacteria</taxon>
        <taxon>Pseudomonadati</taxon>
        <taxon>Pseudomonadota</taxon>
        <taxon>Gammaproteobacteria</taxon>
        <taxon>Chromatiales</taxon>
        <taxon>Ectothiorhodospiraceae</taxon>
        <taxon>Spiribacter</taxon>
    </lineage>
</organism>
<dbReference type="InterPro" id="IPR007627">
    <property type="entry name" value="RNA_pol_sigma70_r2"/>
</dbReference>
<proteinExistence type="inferred from homology"/>